<dbReference type="Gene3D" id="3.30.420.40">
    <property type="match status" value="2"/>
</dbReference>
<dbReference type="RefSeq" id="WP_425346712.1">
    <property type="nucleotide sequence ID" value="NZ_JBGUBD010000012.1"/>
</dbReference>
<protein>
    <recommendedName>
        <fullName evidence="6">Acetate kinase</fullName>
        <ecNumber evidence="6">2.7.2.1</ecNumber>
    </recommendedName>
    <alternativeName>
        <fullName evidence="6">Acetokinase</fullName>
    </alternativeName>
</protein>
<comment type="subcellular location">
    <subcellularLocation>
        <location evidence="6">Cytoplasm</location>
    </subcellularLocation>
</comment>
<dbReference type="PANTHER" id="PTHR21060">
    <property type="entry name" value="ACETATE KINASE"/>
    <property type="match status" value="1"/>
</dbReference>
<keyword evidence="6" id="KW-0479">Metal-binding</keyword>
<dbReference type="Proteomes" id="UP001575105">
    <property type="component" value="Unassembled WGS sequence"/>
</dbReference>
<dbReference type="PANTHER" id="PTHR21060:SF15">
    <property type="entry name" value="ACETATE KINASE-RELATED"/>
    <property type="match status" value="1"/>
</dbReference>
<feature type="binding site" evidence="6">
    <location>
        <begin position="280"/>
        <end position="282"/>
    </location>
    <ligand>
        <name>ATP</name>
        <dbReference type="ChEBI" id="CHEBI:30616"/>
    </ligand>
</feature>
<keyword evidence="6" id="KW-0963">Cytoplasm</keyword>
<evidence type="ECO:0000256" key="7">
    <source>
        <dbReference type="RuleBase" id="RU003835"/>
    </source>
</evidence>
<keyword evidence="3 6" id="KW-0547">Nucleotide-binding</keyword>
<comment type="pathway">
    <text evidence="6">Metabolic intermediate biosynthesis; acetyl-CoA biosynthesis; acetyl-CoA from acetate: step 1/2.</text>
</comment>
<dbReference type="SUPFAM" id="SSF53067">
    <property type="entry name" value="Actin-like ATPase domain"/>
    <property type="match status" value="2"/>
</dbReference>
<dbReference type="InterPro" id="IPR043129">
    <property type="entry name" value="ATPase_NBD"/>
</dbReference>
<dbReference type="InterPro" id="IPR004372">
    <property type="entry name" value="Ac/propionate_kinase"/>
</dbReference>
<comment type="caution">
    <text evidence="6">Lacks conserved residue(s) required for the propagation of feature annotation.</text>
</comment>
<dbReference type="Pfam" id="PF00871">
    <property type="entry name" value="Acetate_kinase"/>
    <property type="match status" value="1"/>
</dbReference>
<evidence type="ECO:0000256" key="4">
    <source>
        <dbReference type="ARBA" id="ARBA00022777"/>
    </source>
</evidence>
<name>A0ABV4UAC0_9BACT</name>
<keyword evidence="2 6" id="KW-0808">Transferase</keyword>
<sequence>MLILVANLGSTSFKYKLFDLASNADTPPRVVGSGSADRIGQPESAWSATLGQHEEDGTLELPDHAAAAKLHLDLLERAGVIESINAIDAVGFKAVHGGPISGAVKVDDNVLDTMQRFADVAPAHNPPYIAAMRAFAKLLPDTPQVAAFETGYHQTIPKARQVYAIPHEWTEDLGIRRYGFHGASHRYIATRLAEIHPQAKRIVNLHLGGSCSITAIKDGQSVANSFGMTAQSGVFHNNRVGDFDTFALLKLFKADLDVDTIFQRLGKEGGLLGISGVSADIRDVHEAAEQGNDRAKLAVDAFVESCRHYLGAYLVALGGADAISFTGGIGQHDKIVRAAICQNLGFAGIKLDLDKNNTVTGKDEQRIEATDSQVAIWVLPTNEELIVARQTAEVLGRATH</sequence>
<evidence type="ECO:0000256" key="2">
    <source>
        <dbReference type="ARBA" id="ARBA00022679"/>
    </source>
</evidence>
<proteinExistence type="inferred from homology"/>
<dbReference type="InterPro" id="IPR023865">
    <property type="entry name" value="Aliphatic_acid_kinase_CS"/>
</dbReference>
<comment type="caution">
    <text evidence="8">The sequence shown here is derived from an EMBL/GenBank/DDBJ whole genome shotgun (WGS) entry which is preliminary data.</text>
</comment>
<feature type="binding site" evidence="6">
    <location>
        <position position="14"/>
    </location>
    <ligand>
        <name>ATP</name>
        <dbReference type="ChEBI" id="CHEBI:30616"/>
    </ligand>
</feature>
<organism evidence="8 9">
    <name type="scientific">Natronomicrosphaera hydrolytica</name>
    <dbReference type="NCBI Taxonomy" id="3242702"/>
    <lineage>
        <taxon>Bacteria</taxon>
        <taxon>Pseudomonadati</taxon>
        <taxon>Planctomycetota</taxon>
        <taxon>Phycisphaerae</taxon>
        <taxon>Phycisphaerales</taxon>
        <taxon>Phycisphaeraceae</taxon>
        <taxon>Natronomicrosphaera</taxon>
    </lineage>
</organism>
<dbReference type="PIRSF" id="PIRSF000722">
    <property type="entry name" value="Acetate_prop_kin"/>
    <property type="match status" value="1"/>
</dbReference>
<dbReference type="InterPro" id="IPR000890">
    <property type="entry name" value="Aliphatic_acid_kin_short-chain"/>
</dbReference>
<keyword evidence="4 6" id="KW-0418">Kinase</keyword>
<gene>
    <name evidence="6" type="primary">ackA</name>
    <name evidence="8" type="ORF">ACERK3_15985</name>
</gene>
<keyword evidence="5 6" id="KW-0067">ATP-binding</keyword>
<evidence type="ECO:0000313" key="9">
    <source>
        <dbReference type="Proteomes" id="UP001575105"/>
    </source>
</evidence>
<dbReference type="NCBIfam" id="TIGR00016">
    <property type="entry name" value="ackA"/>
    <property type="match status" value="1"/>
</dbReference>
<comment type="catalytic activity">
    <reaction evidence="6">
        <text>acetate + ATP = acetyl phosphate + ADP</text>
        <dbReference type="Rhea" id="RHEA:11352"/>
        <dbReference type="ChEBI" id="CHEBI:22191"/>
        <dbReference type="ChEBI" id="CHEBI:30089"/>
        <dbReference type="ChEBI" id="CHEBI:30616"/>
        <dbReference type="ChEBI" id="CHEBI:456216"/>
        <dbReference type="EC" id="2.7.2.1"/>
    </reaction>
</comment>
<dbReference type="EC" id="2.7.2.1" evidence="6"/>
<evidence type="ECO:0000256" key="5">
    <source>
        <dbReference type="ARBA" id="ARBA00022840"/>
    </source>
</evidence>
<comment type="function">
    <text evidence="6">Catalyzes the formation of acetyl phosphate from acetate and ATP. Can also catalyze the reverse reaction.</text>
</comment>
<dbReference type="PRINTS" id="PR00471">
    <property type="entry name" value="ACETATEKNASE"/>
</dbReference>
<comment type="similarity">
    <text evidence="1 6 7">Belongs to the acetokinase family.</text>
</comment>
<feature type="binding site" evidence="6">
    <location>
        <position position="7"/>
    </location>
    <ligand>
        <name>Mg(2+)</name>
        <dbReference type="ChEBI" id="CHEBI:18420"/>
    </ligand>
</feature>
<comment type="cofactor">
    <cofactor evidence="6">
        <name>Mg(2+)</name>
        <dbReference type="ChEBI" id="CHEBI:18420"/>
    </cofactor>
    <cofactor evidence="6">
        <name>Mn(2+)</name>
        <dbReference type="ChEBI" id="CHEBI:29035"/>
    </cofactor>
    <text evidence="6">Mg(2+). Can also accept Mn(2+).</text>
</comment>
<feature type="binding site" evidence="6">
    <location>
        <position position="383"/>
    </location>
    <ligand>
        <name>Mg(2+)</name>
        <dbReference type="ChEBI" id="CHEBI:18420"/>
    </ligand>
</feature>
<evidence type="ECO:0000313" key="8">
    <source>
        <dbReference type="EMBL" id="MFA9479787.1"/>
    </source>
</evidence>
<evidence type="ECO:0000256" key="3">
    <source>
        <dbReference type="ARBA" id="ARBA00022741"/>
    </source>
</evidence>
<dbReference type="HAMAP" id="MF_00020">
    <property type="entry name" value="Acetate_kinase"/>
    <property type="match status" value="1"/>
</dbReference>
<evidence type="ECO:0000256" key="6">
    <source>
        <dbReference type="HAMAP-Rule" id="MF_00020"/>
    </source>
</evidence>
<keyword evidence="9" id="KW-1185">Reference proteome</keyword>
<dbReference type="GO" id="GO:0016301">
    <property type="term" value="F:kinase activity"/>
    <property type="evidence" value="ECO:0007669"/>
    <property type="project" value="UniProtKB-KW"/>
</dbReference>
<dbReference type="EMBL" id="JBGUBD010000012">
    <property type="protein sequence ID" value="MFA9479787.1"/>
    <property type="molecule type" value="Genomic_DNA"/>
</dbReference>
<evidence type="ECO:0000256" key="1">
    <source>
        <dbReference type="ARBA" id="ARBA00008748"/>
    </source>
</evidence>
<keyword evidence="6" id="KW-0460">Magnesium</keyword>
<feature type="site" description="Transition state stabilizer" evidence="6">
    <location>
        <position position="181"/>
    </location>
</feature>
<comment type="subunit">
    <text evidence="6">Homodimer.</text>
</comment>
<dbReference type="PROSITE" id="PS01075">
    <property type="entry name" value="ACETATE_KINASE_1"/>
    <property type="match status" value="1"/>
</dbReference>
<reference evidence="8 9" key="1">
    <citation type="submission" date="2024-08" db="EMBL/GenBank/DDBJ databases">
        <title>Whole-genome sequencing of halo(alkali)philic microorganisms from hypersaline lakes.</title>
        <authorList>
            <person name="Sorokin D.Y."/>
            <person name="Merkel A.Y."/>
            <person name="Messina E."/>
            <person name="Yakimov M."/>
        </authorList>
    </citation>
    <scope>NUCLEOTIDE SEQUENCE [LARGE SCALE GENOMIC DNA]</scope>
    <source>
        <strain evidence="8 9">AB-hyl4</strain>
    </source>
</reference>
<accession>A0ABV4UAC0</accession>
<feature type="site" description="Transition state stabilizer" evidence="6">
    <location>
        <position position="239"/>
    </location>
</feature>